<dbReference type="AlphaFoldDB" id="A0A022VTL2"/>
<proteinExistence type="predicted"/>
<dbReference type="HOGENOM" id="CLU_530176_0_0_1"/>
<gene>
    <name evidence="2" type="ORF">H103_07083</name>
</gene>
<dbReference type="Proteomes" id="UP000023758">
    <property type="component" value="Unassembled WGS sequence"/>
</dbReference>
<evidence type="ECO:0000313" key="2">
    <source>
        <dbReference type="EMBL" id="EZF49386.1"/>
    </source>
</evidence>
<evidence type="ECO:0000256" key="1">
    <source>
        <dbReference type="SAM" id="MobiDB-lite"/>
    </source>
</evidence>
<protein>
    <submittedName>
        <fullName evidence="2">Uncharacterized protein</fullName>
    </submittedName>
</protein>
<sequence>MDASANHSAADASLHEQWNKAVFPLLCEIMVRHSSLARDECVKWVTEKFPTGLRLLTQTLDSLLGVEPGNGNLDILPLANGDDAGDANLHADPHRASPSAQSVQQQASDTIHRIDDFSLPFCLIKLQLLLVETDAAGKENVLDPIFSAAETDVKKGLSQWVEVITVLDDEGRRQLQQKAENKLLSLFITSASSSSTGNSDDGPAPHELGLVYLRIIEELASKTPNENVSSTTGSALLERMNLLLQRIAFLSKVKSTDSNSTIIAQRNEGGMIGIWIYILLRLVALYRSFFNVERASKTDLSDQTRLLLSICYMAFTPAFMQVLSHTTNLPPTPTGKYAHLQRTVPGNWNSIRIYTIDVATILVDTLPDEARIQCARFLRDRSPLFQQQQDSRLLYLFGPMPDPQASPISPSTGTTTSSAPPPGSSPLNTQSLAAQGSSAQPPQPPHPTNPSIPTVEETTSPIQNFRFQQGNRVIGPCPPRTWEMIEESAPVVGVNDTALNLSYFGARLVRAGLK</sequence>
<organism evidence="2">
    <name type="scientific">Trichophyton rubrum CBS 288.86</name>
    <dbReference type="NCBI Taxonomy" id="1215330"/>
    <lineage>
        <taxon>Eukaryota</taxon>
        <taxon>Fungi</taxon>
        <taxon>Dikarya</taxon>
        <taxon>Ascomycota</taxon>
        <taxon>Pezizomycotina</taxon>
        <taxon>Eurotiomycetes</taxon>
        <taxon>Eurotiomycetidae</taxon>
        <taxon>Onygenales</taxon>
        <taxon>Arthrodermataceae</taxon>
        <taxon>Trichophyton</taxon>
    </lineage>
</organism>
<feature type="compositionally biased region" description="Pro residues" evidence="1">
    <location>
        <begin position="441"/>
        <end position="450"/>
    </location>
</feature>
<dbReference type="EMBL" id="KK207904">
    <property type="protein sequence ID" value="EZF49386.1"/>
    <property type="molecule type" value="Genomic_DNA"/>
</dbReference>
<accession>A0A022VTL2</accession>
<feature type="compositionally biased region" description="Low complexity" evidence="1">
    <location>
        <begin position="425"/>
        <end position="440"/>
    </location>
</feature>
<feature type="compositionally biased region" description="Low complexity" evidence="1">
    <location>
        <begin position="405"/>
        <end position="418"/>
    </location>
</feature>
<reference evidence="2" key="1">
    <citation type="submission" date="2014-02" db="EMBL/GenBank/DDBJ databases">
        <title>The Genome Sequence of Trichophyton rubrum (morphotype fischeri) CBS 288.86.</title>
        <authorList>
            <consortium name="The Broad Institute Genomics Platform"/>
            <person name="Cuomo C.A."/>
            <person name="White T.C."/>
            <person name="Graser Y."/>
            <person name="Martinez-Rossi N."/>
            <person name="Heitman J."/>
            <person name="Young S.K."/>
            <person name="Zeng Q."/>
            <person name="Gargeya S."/>
            <person name="Abouelleil A."/>
            <person name="Alvarado L."/>
            <person name="Chapman S.B."/>
            <person name="Gainer-Dewar J."/>
            <person name="Goldberg J."/>
            <person name="Griggs A."/>
            <person name="Gujja S."/>
            <person name="Hansen M."/>
            <person name="Howarth C."/>
            <person name="Imamovic A."/>
            <person name="Larimer J."/>
            <person name="Martinez D."/>
            <person name="Murphy C."/>
            <person name="Pearson M.D."/>
            <person name="Persinoti G."/>
            <person name="Poon T."/>
            <person name="Priest M."/>
            <person name="Roberts A.D."/>
            <person name="Saif S."/>
            <person name="Shea T.D."/>
            <person name="Sykes S.N."/>
            <person name="Wortman J."/>
            <person name="Nusbaum C."/>
            <person name="Birren B."/>
        </authorList>
    </citation>
    <scope>NUCLEOTIDE SEQUENCE [LARGE SCALE GENOMIC DNA]</scope>
    <source>
        <strain evidence="2">CBS 288.86</strain>
    </source>
</reference>
<feature type="region of interest" description="Disordered" evidence="1">
    <location>
        <begin position="396"/>
        <end position="456"/>
    </location>
</feature>
<name>A0A022VTL2_TRIRU</name>